<dbReference type="InterPro" id="IPR011013">
    <property type="entry name" value="Gal_mutarotase_sf_dom"/>
</dbReference>
<dbReference type="Pfam" id="PF03633">
    <property type="entry name" value="Glyco_hydro_65C"/>
    <property type="match status" value="1"/>
</dbReference>
<name>A0ABQ1Y538_9BACL</name>
<keyword evidence="8" id="KW-1185">Reference proteome</keyword>
<dbReference type="InterPro" id="IPR017045">
    <property type="entry name" value="Malt_Pase/Glycosyl_Hdrlase"/>
</dbReference>
<dbReference type="InterPro" id="IPR005196">
    <property type="entry name" value="Glyco_hydro_65_N"/>
</dbReference>
<evidence type="ECO:0000256" key="2">
    <source>
        <dbReference type="ARBA" id="ARBA00022676"/>
    </source>
</evidence>
<dbReference type="Gene3D" id="2.60.420.10">
    <property type="entry name" value="Maltose phosphorylase, domain 3"/>
    <property type="match status" value="1"/>
</dbReference>
<evidence type="ECO:0000313" key="8">
    <source>
        <dbReference type="Proteomes" id="UP000659344"/>
    </source>
</evidence>
<dbReference type="PIRSF" id="PIRSF036289">
    <property type="entry name" value="Glycosyl_hydrolase_malt_phosph"/>
    <property type="match status" value="1"/>
</dbReference>
<accession>A0ABQ1Y538</accession>
<dbReference type="Proteomes" id="UP000659344">
    <property type="component" value="Unassembled WGS sequence"/>
</dbReference>
<reference evidence="8" key="1">
    <citation type="journal article" date="2019" name="Int. J. Syst. Evol. Microbiol.">
        <title>The Global Catalogue of Microorganisms (GCM) 10K type strain sequencing project: providing services to taxonomists for standard genome sequencing and annotation.</title>
        <authorList>
            <consortium name="The Broad Institute Genomics Platform"/>
            <consortium name="The Broad Institute Genome Sequencing Center for Infectious Disease"/>
            <person name="Wu L."/>
            <person name="Ma J."/>
        </authorList>
    </citation>
    <scope>NUCLEOTIDE SEQUENCE [LARGE SCALE GENOMIC DNA]</scope>
    <source>
        <strain evidence="8">CGMCC 1.12769</strain>
    </source>
</reference>
<feature type="domain" description="Glycoside hydrolase family 65 N-terminal" evidence="6">
    <location>
        <begin position="19"/>
        <end position="256"/>
    </location>
</feature>
<dbReference type="Gene3D" id="2.70.98.40">
    <property type="entry name" value="Glycoside hydrolase, family 65, N-terminal domain"/>
    <property type="match status" value="1"/>
</dbReference>
<evidence type="ECO:0000313" key="7">
    <source>
        <dbReference type="EMBL" id="GGH12681.1"/>
    </source>
</evidence>
<sequence>MVMKYDLGTGDDKNWIVAESSFSKNLLGKAEAIMSLGNGYMGLRSATEEPYVGEVRNLFVAGTFNKSDNLEVSELPNAADVTRMDIRIDGERLDVSSSRTVDYIRALNLKVAELTRSFVWTTSSGKDVALKFRRFVSLDNLHVIGMKMELEALTEAIELSVESGVNAQVSNSGSQHFYEGEKRIYDKKYVEMVTKTVESEIDFMFHTVHHAKVGEIELNQPFMRMDRRIINLTYKCSVTKGQKFSLEKITTVHTSRDQSFAGMILQEMRDQALSTLKACAAEGYDSLLQKHAIAWERKVWSLYKLNIESDNEFDMLAARFALYHLTVMAPAHDERMGIAAKGLSGEGYQGHSFWDTEMFILPFFIYSNPEVARSLLTYRYLGLEGARKKAESNGYEGAMYPWEAAWPSDGEMAQEWGRVDIVTGKQTKIWTGFIEQHITADVAFAVWQYYMVTADQAFMDMYGYEIIFDTARFWASRLEWNDNKQQYCINDVIGPDEYKEHVDNNAFTNYFAHFNMELAMKYYKELKESNPEVFQKLNETLKLDQAITEWHDRIDKIYLPQPSDKDLVVPQDDTYLTKEIIDLTKYKNQSHVNTIFEDYSLEQLSDIQVSKQADLMILFYWLEDKFSKEVKIANYNYYEPKTIHDSSLSLSTHSILANDLNDQPLAYQLFKQACEIDLGPEMKSSDLGMHTASIGGIWQVIVMGFAGMRMMHGELRMNPKLPAHWNKLEFMVNWKGQRLEVVITKDQLLVTAMDRKPVKLEVYGTEYRFDHMLTVCLAEGDN</sequence>
<dbReference type="PANTHER" id="PTHR11051">
    <property type="entry name" value="GLYCOSYL HYDROLASE-RELATED"/>
    <property type="match status" value="1"/>
</dbReference>
<evidence type="ECO:0000256" key="1">
    <source>
        <dbReference type="ARBA" id="ARBA00006768"/>
    </source>
</evidence>
<evidence type="ECO:0000259" key="4">
    <source>
        <dbReference type="Pfam" id="PF03632"/>
    </source>
</evidence>
<dbReference type="PANTHER" id="PTHR11051:SF8">
    <property type="entry name" value="PROTEIN-GLUCOSYLGALACTOSYLHYDROXYLYSINE GLUCOSIDASE"/>
    <property type="match status" value="1"/>
</dbReference>
<feature type="domain" description="Glycoside hydrolase family 65 C-terminal" evidence="5">
    <location>
        <begin position="708"/>
        <end position="768"/>
    </location>
</feature>
<evidence type="ECO:0000259" key="6">
    <source>
        <dbReference type="Pfam" id="PF03636"/>
    </source>
</evidence>
<gene>
    <name evidence="7" type="ORF">GCM10008013_05260</name>
</gene>
<dbReference type="Pfam" id="PF03632">
    <property type="entry name" value="Glyco_hydro_65m"/>
    <property type="match status" value="1"/>
</dbReference>
<dbReference type="SUPFAM" id="SSF74650">
    <property type="entry name" value="Galactose mutarotase-like"/>
    <property type="match status" value="1"/>
</dbReference>
<dbReference type="Gene3D" id="1.50.10.10">
    <property type="match status" value="1"/>
</dbReference>
<keyword evidence="7" id="KW-0378">Hydrolase</keyword>
<dbReference type="InterPro" id="IPR008928">
    <property type="entry name" value="6-hairpin_glycosidase_sf"/>
</dbReference>
<evidence type="ECO:0000256" key="3">
    <source>
        <dbReference type="ARBA" id="ARBA00022679"/>
    </source>
</evidence>
<evidence type="ECO:0000259" key="5">
    <source>
        <dbReference type="Pfam" id="PF03633"/>
    </source>
</evidence>
<comment type="caution">
    <text evidence="7">The sequence shown here is derived from an EMBL/GenBank/DDBJ whole genome shotgun (WGS) entry which is preliminary data.</text>
</comment>
<dbReference type="InterPro" id="IPR005195">
    <property type="entry name" value="Glyco_hydro_65_M"/>
</dbReference>
<protein>
    <submittedName>
        <fullName evidence="7">Glycosyl hydrolase family 65</fullName>
    </submittedName>
</protein>
<dbReference type="GO" id="GO:0016787">
    <property type="term" value="F:hydrolase activity"/>
    <property type="evidence" value="ECO:0007669"/>
    <property type="project" value="UniProtKB-KW"/>
</dbReference>
<dbReference type="EMBL" id="BMFT01000001">
    <property type="protein sequence ID" value="GGH12681.1"/>
    <property type="molecule type" value="Genomic_DNA"/>
</dbReference>
<dbReference type="Pfam" id="PF03636">
    <property type="entry name" value="Glyco_hydro_65N"/>
    <property type="match status" value="1"/>
</dbReference>
<dbReference type="SUPFAM" id="SSF48208">
    <property type="entry name" value="Six-hairpin glycosidases"/>
    <property type="match status" value="1"/>
</dbReference>
<keyword evidence="2" id="KW-0328">Glycosyltransferase</keyword>
<dbReference type="InterPro" id="IPR005194">
    <property type="entry name" value="Glyco_hydro_65_C"/>
</dbReference>
<dbReference type="InterPro" id="IPR012341">
    <property type="entry name" value="6hp_glycosidase-like_sf"/>
</dbReference>
<keyword evidence="3" id="KW-0808">Transferase</keyword>
<feature type="domain" description="Glycoside hydrolase family 65 central catalytic" evidence="4">
    <location>
        <begin position="319"/>
        <end position="699"/>
    </location>
</feature>
<comment type="similarity">
    <text evidence="1">Belongs to the glycosyl hydrolase 65 family.</text>
</comment>
<organism evidence="7 8">
    <name type="scientific">Paenibacillus segetis</name>
    <dbReference type="NCBI Taxonomy" id="1325360"/>
    <lineage>
        <taxon>Bacteria</taxon>
        <taxon>Bacillati</taxon>
        <taxon>Bacillota</taxon>
        <taxon>Bacilli</taxon>
        <taxon>Bacillales</taxon>
        <taxon>Paenibacillaceae</taxon>
        <taxon>Paenibacillus</taxon>
    </lineage>
</organism>
<proteinExistence type="inferred from homology"/>
<dbReference type="InterPro" id="IPR037018">
    <property type="entry name" value="GH65_N"/>
</dbReference>